<dbReference type="SUPFAM" id="SSF52540">
    <property type="entry name" value="P-loop containing nucleoside triphosphate hydrolases"/>
    <property type="match status" value="1"/>
</dbReference>
<comment type="caution">
    <text evidence="9">The sequence shown here is derived from an EMBL/GenBank/DDBJ whole genome shotgun (WGS) entry which is preliminary data.</text>
</comment>
<dbReference type="EMBL" id="BARW01005040">
    <property type="protein sequence ID" value="GAI69426.1"/>
    <property type="molecule type" value="Genomic_DNA"/>
</dbReference>
<comment type="similarity">
    <text evidence="1">Belongs to the SIMIBI class G3E GTPase family. HypB/HupM subfamily.</text>
</comment>
<dbReference type="Gene3D" id="3.40.50.300">
    <property type="entry name" value="P-loop containing nucleotide triphosphate hydrolases"/>
    <property type="match status" value="1"/>
</dbReference>
<sequence length="102" mass="11483">NLVCPASYDLGENIRCVLLSIPEGDDKPKKYPKAFTTSDCLVISKSDLLPVLPFNLEHAQKEALQVNPKLEIFITSALKDSRINELIEYFLSALHKLRQKNA</sequence>
<dbReference type="Pfam" id="PF02492">
    <property type="entry name" value="cobW"/>
    <property type="match status" value="1"/>
</dbReference>
<dbReference type="AlphaFoldDB" id="X1RR05"/>
<organism evidence="9">
    <name type="scientific">marine sediment metagenome</name>
    <dbReference type="NCBI Taxonomy" id="412755"/>
    <lineage>
        <taxon>unclassified sequences</taxon>
        <taxon>metagenomes</taxon>
        <taxon>ecological metagenomes</taxon>
    </lineage>
</organism>
<dbReference type="PANTHER" id="PTHR30134:SF2">
    <property type="entry name" value="HYDROGENASE MATURATION FACTOR HYPB"/>
    <property type="match status" value="1"/>
</dbReference>
<evidence type="ECO:0000256" key="1">
    <source>
        <dbReference type="ARBA" id="ARBA00006211"/>
    </source>
</evidence>
<evidence type="ECO:0000256" key="4">
    <source>
        <dbReference type="ARBA" id="ARBA00022741"/>
    </source>
</evidence>
<dbReference type="GO" id="GO:0005525">
    <property type="term" value="F:GTP binding"/>
    <property type="evidence" value="ECO:0007669"/>
    <property type="project" value="UniProtKB-KW"/>
</dbReference>
<dbReference type="InterPro" id="IPR003495">
    <property type="entry name" value="CobW/HypB/UreG_nucleotide-bd"/>
</dbReference>
<dbReference type="PANTHER" id="PTHR30134">
    <property type="entry name" value="HYDROGENASE PROTEIN ASSEMBLY PROTEIN, NICKEL CHAPERONE"/>
    <property type="match status" value="1"/>
</dbReference>
<keyword evidence="4" id="KW-0547">Nucleotide-binding</keyword>
<accession>X1RR05</accession>
<evidence type="ECO:0000256" key="7">
    <source>
        <dbReference type="ARBA" id="ARBA00023134"/>
    </source>
</evidence>
<evidence type="ECO:0000313" key="9">
    <source>
        <dbReference type="EMBL" id="GAI69426.1"/>
    </source>
</evidence>
<keyword evidence="3" id="KW-0479">Metal-binding</keyword>
<feature type="domain" description="CobW/HypB/UreG nucleotide-binding" evidence="8">
    <location>
        <begin position="23"/>
        <end position="72"/>
    </location>
</feature>
<dbReference type="GO" id="GO:0008270">
    <property type="term" value="F:zinc ion binding"/>
    <property type="evidence" value="ECO:0007669"/>
    <property type="project" value="TreeGrafter"/>
</dbReference>
<dbReference type="InterPro" id="IPR004392">
    <property type="entry name" value="Hyd_mat_HypB"/>
</dbReference>
<proteinExistence type="inferred from homology"/>
<evidence type="ECO:0000256" key="6">
    <source>
        <dbReference type="ARBA" id="ARBA00022833"/>
    </source>
</evidence>
<evidence type="ECO:0000259" key="8">
    <source>
        <dbReference type="Pfam" id="PF02492"/>
    </source>
</evidence>
<feature type="non-terminal residue" evidence="9">
    <location>
        <position position="1"/>
    </location>
</feature>
<name>X1RR05_9ZZZZ</name>
<evidence type="ECO:0000256" key="5">
    <source>
        <dbReference type="ARBA" id="ARBA00022801"/>
    </source>
</evidence>
<evidence type="ECO:0000256" key="3">
    <source>
        <dbReference type="ARBA" id="ARBA00022723"/>
    </source>
</evidence>
<dbReference type="GO" id="GO:0016151">
    <property type="term" value="F:nickel cation binding"/>
    <property type="evidence" value="ECO:0007669"/>
    <property type="project" value="InterPro"/>
</dbReference>
<keyword evidence="5" id="KW-0378">Hydrolase</keyword>
<reference evidence="9" key="1">
    <citation type="journal article" date="2014" name="Front. Microbiol.">
        <title>High frequency of phylogenetically diverse reductive dehalogenase-homologous genes in deep subseafloor sedimentary metagenomes.</title>
        <authorList>
            <person name="Kawai M."/>
            <person name="Futagami T."/>
            <person name="Toyoda A."/>
            <person name="Takaki Y."/>
            <person name="Nishi S."/>
            <person name="Hori S."/>
            <person name="Arai W."/>
            <person name="Tsubouchi T."/>
            <person name="Morono Y."/>
            <person name="Uchiyama I."/>
            <person name="Ito T."/>
            <person name="Fujiyama A."/>
            <person name="Inagaki F."/>
            <person name="Takami H."/>
        </authorList>
    </citation>
    <scope>NUCLEOTIDE SEQUENCE</scope>
    <source>
        <strain evidence="9">Expedition CK06-06</strain>
    </source>
</reference>
<dbReference type="InterPro" id="IPR027417">
    <property type="entry name" value="P-loop_NTPase"/>
</dbReference>
<gene>
    <name evidence="9" type="ORF">S12H4_11302</name>
</gene>
<dbReference type="GO" id="GO:0051604">
    <property type="term" value="P:protein maturation"/>
    <property type="evidence" value="ECO:0007669"/>
    <property type="project" value="InterPro"/>
</dbReference>
<protein>
    <recommendedName>
        <fullName evidence="8">CobW/HypB/UreG nucleotide-binding domain-containing protein</fullName>
    </recommendedName>
</protein>
<keyword evidence="7" id="KW-0342">GTP-binding</keyword>
<evidence type="ECO:0000256" key="2">
    <source>
        <dbReference type="ARBA" id="ARBA00022596"/>
    </source>
</evidence>
<keyword evidence="2" id="KW-0533">Nickel</keyword>
<dbReference type="GO" id="GO:0003924">
    <property type="term" value="F:GTPase activity"/>
    <property type="evidence" value="ECO:0007669"/>
    <property type="project" value="InterPro"/>
</dbReference>
<keyword evidence="6" id="KW-0862">Zinc</keyword>